<dbReference type="InterPro" id="IPR021478">
    <property type="entry name" value="DUF3131"/>
</dbReference>
<proteinExistence type="predicted"/>
<evidence type="ECO:0000313" key="2">
    <source>
        <dbReference type="EMBL" id="WOZ75360.1"/>
    </source>
</evidence>
<evidence type="ECO:0000313" key="3">
    <source>
        <dbReference type="Proteomes" id="UP001302368"/>
    </source>
</evidence>
<evidence type="ECO:0000259" key="1">
    <source>
        <dbReference type="Pfam" id="PF11329"/>
    </source>
</evidence>
<reference evidence="2 3" key="1">
    <citation type="submission" date="2023-10" db="EMBL/GenBank/DDBJ databases">
        <title>Genome sequencing of the isolated polysaccharide-producing bacterium Kosakonia sacchari KS2022.</title>
        <authorList>
            <person name="Yi X."/>
        </authorList>
    </citation>
    <scope>NUCLEOTIDE SEQUENCE [LARGE SCALE GENOMIC DNA]</scope>
    <source>
        <strain evidence="2 3">KS2022</strain>
    </source>
</reference>
<name>A0ABZ0MKM5_9ENTR</name>
<keyword evidence="3" id="KW-1185">Reference proteome</keyword>
<sequence>MLKTVSRKHLIALLCLLLVALALFALVKDGGAGWRWLSNGGWHTSARVSALNPEERQWAQTAWRYFENNTQPQTGLVNGSDKQPRATLWQMGDTLIALLAARELGLIKEDEFDRRLSQLLGTLNRLTLTDTRTPGRLYSTQNATLVDFSGQVQKNGWSARDMARLMLALRLVSEWAPQYQEYLDKIVLRWNFCPVIDPRGELWSSSIENGKPVIREELRLGESEYSATAFRLWGFAPVQAFAPPARNVIIYRRALEVDARDPRTTWQPSLISTLPYMLPGLEFGWQPPGVERTTRQALRERARQVWLTQQTRWETEKVLTARADFALGQAPWHVDDTVWGNGYAWNTLGADGKYYPRLAQVSTKAVFPLWVLWDAPFTDALMNVTRRINDPQRGWFEGRVEATGDVNRTLTLSTNAIVLESLFYKAHGGPLFRNGLIDNGSYFNLQATDVFSAPGLCLPGERRVETKK</sequence>
<dbReference type="EMBL" id="CP137744">
    <property type="protein sequence ID" value="WOZ75360.1"/>
    <property type="molecule type" value="Genomic_DNA"/>
</dbReference>
<feature type="domain" description="DUF3131" evidence="1">
    <location>
        <begin position="57"/>
        <end position="428"/>
    </location>
</feature>
<gene>
    <name evidence="2" type="ORF">Q8Y70_12030</name>
</gene>
<protein>
    <submittedName>
        <fullName evidence="2">DUF3131 domain-containing protein</fullName>
    </submittedName>
</protein>
<accession>A0ABZ0MKM5</accession>
<dbReference type="Pfam" id="PF11329">
    <property type="entry name" value="DUF3131"/>
    <property type="match status" value="1"/>
</dbReference>
<organism evidence="2 3">
    <name type="scientific">Kosakonia sacchari</name>
    <dbReference type="NCBI Taxonomy" id="1158459"/>
    <lineage>
        <taxon>Bacteria</taxon>
        <taxon>Pseudomonadati</taxon>
        <taxon>Pseudomonadota</taxon>
        <taxon>Gammaproteobacteria</taxon>
        <taxon>Enterobacterales</taxon>
        <taxon>Enterobacteriaceae</taxon>
        <taxon>Kosakonia</taxon>
    </lineage>
</organism>
<dbReference type="Proteomes" id="UP001302368">
    <property type="component" value="Chromosome"/>
</dbReference>
<dbReference type="RefSeq" id="WP_305736117.1">
    <property type="nucleotide sequence ID" value="NZ_CP137744.1"/>
</dbReference>
<dbReference type="Gene3D" id="1.50.10.140">
    <property type="match status" value="1"/>
</dbReference>